<feature type="compositionally biased region" description="Polar residues" evidence="3">
    <location>
        <begin position="280"/>
        <end position="294"/>
    </location>
</feature>
<dbReference type="InterPro" id="IPR010989">
    <property type="entry name" value="SNARE"/>
</dbReference>
<feature type="domain" description="T-SNARE coiled-coil homology" evidence="5">
    <location>
        <begin position="353"/>
        <end position="415"/>
    </location>
</feature>
<name>A0ABR2NQC1_9ROSI</name>
<gene>
    <name evidence="6" type="ORF">V6N11_028290</name>
</gene>
<keyword evidence="4" id="KW-1133">Transmembrane helix</keyword>
<proteinExistence type="inferred from homology"/>
<keyword evidence="4" id="KW-0812">Transmembrane</keyword>
<dbReference type="CDD" id="cd15844">
    <property type="entry name" value="SNARE_syntaxin5"/>
    <property type="match status" value="1"/>
</dbReference>
<dbReference type="InterPro" id="IPR000727">
    <property type="entry name" value="T_SNARE_dom"/>
</dbReference>
<dbReference type="PROSITE" id="PS50192">
    <property type="entry name" value="T_SNARE"/>
    <property type="match status" value="1"/>
</dbReference>
<feature type="region of interest" description="Disordered" evidence="3">
    <location>
        <begin position="98"/>
        <end position="118"/>
    </location>
</feature>
<evidence type="ECO:0000313" key="7">
    <source>
        <dbReference type="Proteomes" id="UP001396334"/>
    </source>
</evidence>
<keyword evidence="2" id="KW-0813">Transport</keyword>
<feature type="compositionally biased region" description="Low complexity" evidence="3">
    <location>
        <begin position="301"/>
        <end position="313"/>
    </location>
</feature>
<reference evidence="6 7" key="1">
    <citation type="journal article" date="2024" name="G3 (Bethesda)">
        <title>Genome assembly of Hibiscus sabdariffa L. provides insights into metabolisms of medicinal natural products.</title>
        <authorList>
            <person name="Kim T."/>
        </authorList>
    </citation>
    <scope>NUCLEOTIDE SEQUENCE [LARGE SCALE GENOMIC DNA]</scope>
    <source>
        <strain evidence="6">TK-2024</strain>
        <tissue evidence="6">Old leaves</tissue>
    </source>
</reference>
<keyword evidence="2" id="KW-0653">Protein transport</keyword>
<dbReference type="Gene3D" id="1.20.58.70">
    <property type="match status" value="1"/>
</dbReference>
<dbReference type="InterPro" id="IPR006012">
    <property type="entry name" value="Syntaxin/epimorphin_CS"/>
</dbReference>
<accession>A0ABR2NQC1</accession>
<comment type="caution">
    <text evidence="6">The sequence shown here is derived from an EMBL/GenBank/DDBJ whole genome shotgun (WGS) entry which is preliminary data.</text>
</comment>
<dbReference type="PANTHER" id="PTHR19957:SF228">
    <property type="entry name" value="SYNTAXIN-31"/>
    <property type="match status" value="1"/>
</dbReference>
<sequence length="445" mass="49113">MVSEVLLALVVSSWQIWFLLKRRAVILSPAMTAVNYRGTAHTSSGFGPNANLSQFSTGDSQANHCHSYQQPLVHSSEDLSSDFPLPVNNEQVQLEVTSSAQPQPMVTDSSTLVSPTSNGHDHIELDTEFAAVESLRPDLLSEDQSGNFAQPCVSHTSDDNLAHVVDETIVNDNSLHTGHAMLQSDCVSTVAKRSSMFNDPIVEIQELTALIKTDITDLNSALSDLQTLQNMEISEGNYSEDRVVHSTTVFDDLKNKLMGATKHFQDVLLQELRKQIFSKSTTRENPFQRQTKSVTEPPPWSSSSNASESFPLSGLPSNGVQAGSQLRRRLAVDGTPSHHMEMSLLQQVVPRQEDYSQDRAVALQNVESTISELSGIFTHLATMVVQQGELAIRIDEDMDQSLANVEGARSALLRHLTRISSNRWLLIKIFAAIIFFLVIFIIFVA</sequence>
<dbReference type="Proteomes" id="UP001396334">
    <property type="component" value="Unassembled WGS sequence"/>
</dbReference>
<dbReference type="EMBL" id="JBBPBN010000113">
    <property type="protein sequence ID" value="KAK8978286.1"/>
    <property type="molecule type" value="Genomic_DNA"/>
</dbReference>
<dbReference type="Pfam" id="PF05739">
    <property type="entry name" value="SNARE"/>
    <property type="match status" value="1"/>
</dbReference>
<protein>
    <recommendedName>
        <fullName evidence="5">t-SNARE coiled-coil homology domain-containing protein</fullName>
    </recommendedName>
</protein>
<comment type="similarity">
    <text evidence="1">Belongs to the syntaxin family.</text>
</comment>
<feature type="region of interest" description="Disordered" evidence="3">
    <location>
        <begin position="280"/>
        <end position="320"/>
    </location>
</feature>
<evidence type="ECO:0000256" key="2">
    <source>
        <dbReference type="ARBA" id="ARBA00022927"/>
    </source>
</evidence>
<keyword evidence="4" id="KW-0472">Membrane</keyword>
<dbReference type="SUPFAM" id="SSF47661">
    <property type="entry name" value="t-snare proteins"/>
    <property type="match status" value="1"/>
</dbReference>
<keyword evidence="7" id="KW-1185">Reference proteome</keyword>
<dbReference type="SMART" id="SM00397">
    <property type="entry name" value="t_SNARE"/>
    <property type="match status" value="1"/>
</dbReference>
<evidence type="ECO:0000256" key="4">
    <source>
        <dbReference type="SAM" id="Phobius"/>
    </source>
</evidence>
<dbReference type="InterPro" id="IPR045242">
    <property type="entry name" value="Syntaxin"/>
</dbReference>
<evidence type="ECO:0000256" key="1">
    <source>
        <dbReference type="ARBA" id="ARBA00009063"/>
    </source>
</evidence>
<dbReference type="PROSITE" id="PS00914">
    <property type="entry name" value="SYNTAXIN"/>
    <property type="match status" value="1"/>
</dbReference>
<evidence type="ECO:0000259" key="5">
    <source>
        <dbReference type="PROSITE" id="PS50192"/>
    </source>
</evidence>
<evidence type="ECO:0000313" key="6">
    <source>
        <dbReference type="EMBL" id="KAK8978286.1"/>
    </source>
</evidence>
<organism evidence="6 7">
    <name type="scientific">Hibiscus sabdariffa</name>
    <name type="common">roselle</name>
    <dbReference type="NCBI Taxonomy" id="183260"/>
    <lineage>
        <taxon>Eukaryota</taxon>
        <taxon>Viridiplantae</taxon>
        <taxon>Streptophyta</taxon>
        <taxon>Embryophyta</taxon>
        <taxon>Tracheophyta</taxon>
        <taxon>Spermatophyta</taxon>
        <taxon>Magnoliopsida</taxon>
        <taxon>eudicotyledons</taxon>
        <taxon>Gunneridae</taxon>
        <taxon>Pentapetalae</taxon>
        <taxon>rosids</taxon>
        <taxon>malvids</taxon>
        <taxon>Malvales</taxon>
        <taxon>Malvaceae</taxon>
        <taxon>Malvoideae</taxon>
        <taxon>Hibiscus</taxon>
    </lineage>
</organism>
<evidence type="ECO:0000256" key="3">
    <source>
        <dbReference type="SAM" id="MobiDB-lite"/>
    </source>
</evidence>
<feature type="transmembrane region" description="Helical" evidence="4">
    <location>
        <begin position="424"/>
        <end position="444"/>
    </location>
</feature>
<dbReference type="PANTHER" id="PTHR19957">
    <property type="entry name" value="SYNTAXIN"/>
    <property type="match status" value="1"/>
</dbReference>